<dbReference type="EMBL" id="BX571657">
    <property type="protein sequence ID" value="CAE09379.1"/>
    <property type="molecule type" value="Genomic_DNA"/>
</dbReference>
<dbReference type="Gene3D" id="3.30.420.10">
    <property type="entry name" value="Ribonuclease H-like superfamily/Ribonuclease H"/>
    <property type="match status" value="1"/>
</dbReference>
<dbReference type="InterPro" id="IPR012337">
    <property type="entry name" value="RNaseH-like_sf"/>
</dbReference>
<dbReference type="InterPro" id="IPR006054">
    <property type="entry name" value="DnaQ"/>
</dbReference>
<dbReference type="NCBIfam" id="NF006316">
    <property type="entry name" value="PRK08517.1"/>
    <property type="match status" value="1"/>
</dbReference>
<comment type="subunit">
    <text evidence="2">DNA polymerase III contains a core (composed of alpha, epsilon and theta chains) that associates with a tau subunit. This core dimerizes to form the POLIII' complex. PolIII' associates with the gamma complex (composed of gamma, delta, delta', psi and chi chains) and with the beta chain to form the complete DNA polymerase III complex.</text>
</comment>
<evidence type="ECO:0000256" key="2">
    <source>
        <dbReference type="ARBA" id="ARBA00026073"/>
    </source>
</evidence>
<dbReference type="FunFam" id="3.30.420.10:FF:000045">
    <property type="entry name" value="3'-5' exonuclease DinG"/>
    <property type="match status" value="1"/>
</dbReference>
<gene>
    <name evidence="4" type="ordered locus">WS0221</name>
</gene>
<feature type="domain" description="Exonuclease" evidence="3">
    <location>
        <begin position="15"/>
        <end position="179"/>
    </location>
</feature>
<dbReference type="PANTHER" id="PTHR30231:SF41">
    <property type="entry name" value="DNA POLYMERASE III SUBUNIT EPSILON"/>
    <property type="match status" value="1"/>
</dbReference>
<evidence type="ECO:0000259" key="3">
    <source>
        <dbReference type="SMART" id="SM00479"/>
    </source>
</evidence>
<protein>
    <submittedName>
        <fullName evidence="4">DNA POLYMERASE III EPSILON SUBUNIT DNAQ</fullName>
    </submittedName>
</protein>
<dbReference type="CDD" id="cd06127">
    <property type="entry name" value="DEDDh"/>
    <property type="match status" value="1"/>
</dbReference>
<name>Q7MAI6_WOLSU</name>
<dbReference type="GO" id="GO:0003887">
    <property type="term" value="F:DNA-directed DNA polymerase activity"/>
    <property type="evidence" value="ECO:0007669"/>
    <property type="project" value="InterPro"/>
</dbReference>
<dbReference type="KEGG" id="wsu:WS0221"/>
<dbReference type="InterPro" id="IPR036397">
    <property type="entry name" value="RNaseH_sf"/>
</dbReference>
<dbReference type="InterPro" id="IPR013520">
    <property type="entry name" value="Ribonucl_H"/>
</dbReference>
<organism evidence="5">
    <name type="scientific">Wolinella succinogenes (strain ATCC 29543 / DSM 1740 / CCUG 13145 / JCM 31913 / LMG 7466 / NCTC 11488 / FDC 602W)</name>
    <name type="common">Vibrio succinogenes</name>
    <dbReference type="NCBI Taxonomy" id="273121"/>
    <lineage>
        <taxon>Bacteria</taxon>
        <taxon>Pseudomonadati</taxon>
        <taxon>Campylobacterota</taxon>
        <taxon>Epsilonproteobacteria</taxon>
        <taxon>Campylobacterales</taxon>
        <taxon>Helicobacteraceae</taxon>
        <taxon>Wolinella</taxon>
    </lineage>
</organism>
<dbReference type="GO" id="GO:0003677">
    <property type="term" value="F:DNA binding"/>
    <property type="evidence" value="ECO:0007669"/>
    <property type="project" value="InterPro"/>
</dbReference>
<dbReference type="STRING" id="273121.WS0221"/>
<accession>Q7MAI6</accession>
<dbReference type="SMART" id="SM00479">
    <property type="entry name" value="EXOIII"/>
    <property type="match status" value="1"/>
</dbReference>
<keyword evidence="5" id="KW-1185">Reference proteome</keyword>
<dbReference type="GO" id="GO:0045004">
    <property type="term" value="P:DNA replication proofreading"/>
    <property type="evidence" value="ECO:0007669"/>
    <property type="project" value="TreeGrafter"/>
</dbReference>
<dbReference type="GO" id="GO:0005829">
    <property type="term" value="C:cytosol"/>
    <property type="evidence" value="ECO:0007669"/>
    <property type="project" value="TreeGrafter"/>
</dbReference>
<dbReference type="NCBIfam" id="TIGR00573">
    <property type="entry name" value="dnaq"/>
    <property type="match status" value="1"/>
</dbReference>
<dbReference type="HOGENOM" id="CLU_047806_7_2_7"/>
<sequence length="206" mass="23448">MVYFSTTRTPYKEQRFCIVDVETNGSLPAKDQIIEIGAILYQGGKIIDSFESYVFCKEVPEYITKITGITSEELKDAPSMKEVLTRFRLFLGDAVFVAHNALFDYGFLGAMMKRSGMDRLHNRKLCTIDLARKTIPADRYGLSFLNEFLEIHTEVSHRAYADALTALRVFEESLRRVPSEIITTEELISFSSPKGAKNPKKSRISR</sequence>
<reference evidence="4 5" key="1">
    <citation type="journal article" date="2003" name="Proc. Natl. Acad. Sci. U.S.A.">
        <title>Complete genome sequence and analysis of Wolinella succinogenes.</title>
        <authorList>
            <person name="Baar C."/>
            <person name="Eppinger M."/>
            <person name="Raddatz G."/>
            <person name="Simon JM."/>
            <person name="Lanz C."/>
            <person name="Klimmek O."/>
            <person name="Nandakumar R."/>
            <person name="Gross R."/>
            <person name="Rosinus A."/>
            <person name="Keller H."/>
            <person name="Jagtap P."/>
            <person name="Linke B."/>
            <person name="Meyer F."/>
            <person name="Lederer H."/>
            <person name="Schuster S.C."/>
        </authorList>
    </citation>
    <scope>NUCLEOTIDE SEQUENCE [LARGE SCALE GENOMIC DNA]</scope>
    <source>
        <strain evidence="5">ATCC 29543 / DSM 1740 / CCUG 13145 / JCM 31913 / LMG 7466 / NCTC 11488 / FDC 602W</strain>
    </source>
</reference>
<dbReference type="GO" id="GO:0008408">
    <property type="term" value="F:3'-5' exonuclease activity"/>
    <property type="evidence" value="ECO:0007669"/>
    <property type="project" value="TreeGrafter"/>
</dbReference>
<dbReference type="Proteomes" id="UP000000422">
    <property type="component" value="Chromosome"/>
</dbReference>
<dbReference type="AlphaFoldDB" id="Q7MAI6"/>
<dbReference type="SUPFAM" id="SSF53098">
    <property type="entry name" value="Ribonuclease H-like"/>
    <property type="match status" value="1"/>
</dbReference>
<comment type="function">
    <text evidence="1">DNA polymerase III is a complex, multichain enzyme responsible for most of the replicative synthesis in bacteria. The epsilon subunit contain the editing function and is a proofreading 3'-5' exonuclease.</text>
</comment>
<evidence type="ECO:0000313" key="4">
    <source>
        <dbReference type="EMBL" id="CAE09379.1"/>
    </source>
</evidence>
<evidence type="ECO:0000256" key="1">
    <source>
        <dbReference type="ARBA" id="ARBA00025483"/>
    </source>
</evidence>
<proteinExistence type="predicted"/>
<dbReference type="eggNOG" id="COG0847">
    <property type="taxonomic scope" value="Bacteria"/>
</dbReference>
<dbReference type="PANTHER" id="PTHR30231">
    <property type="entry name" value="DNA POLYMERASE III SUBUNIT EPSILON"/>
    <property type="match status" value="1"/>
</dbReference>
<dbReference type="Pfam" id="PF00929">
    <property type="entry name" value="RNase_T"/>
    <property type="match status" value="1"/>
</dbReference>
<evidence type="ECO:0000313" key="5">
    <source>
        <dbReference type="Proteomes" id="UP000000422"/>
    </source>
</evidence>